<dbReference type="Proteomes" id="UP000007494">
    <property type="component" value="Chromosome XI"/>
</dbReference>
<dbReference type="SUPFAM" id="SSF52540">
    <property type="entry name" value="P-loop containing nucleoside triphosphate hydrolases"/>
    <property type="match status" value="1"/>
</dbReference>
<dbReference type="OMA" id="RYHRLYA"/>
<reference evidence="8" key="3">
    <citation type="journal article" date="2012" name="PLoS Pathog.">
        <title>Comparative genomics of the apicomplexan parasites Toxoplasma gondii and Neospora caninum: Coccidia differing in host range and transmission strategy.</title>
        <authorList>
            <person name="Reid A.J."/>
            <person name="Vermont S.J."/>
            <person name="Cotton J.A."/>
            <person name="Harris D."/>
            <person name="Hill-Cawthorne G.A."/>
            <person name="Konen-Waisman S."/>
            <person name="Latham S.M."/>
            <person name="Mourier T."/>
            <person name="Norton R."/>
            <person name="Quail M.A."/>
            <person name="Sanders M."/>
            <person name="Shanmugam D."/>
            <person name="Sohal A."/>
            <person name="Wasmuth J.D."/>
            <person name="Brunk B."/>
            <person name="Grigg M.E."/>
            <person name="Howard J.C."/>
            <person name="Parkinson J."/>
            <person name="Roos D.S."/>
            <person name="Trees A.J."/>
            <person name="Berriman M."/>
            <person name="Pain A."/>
            <person name="Wastling J.M."/>
        </authorList>
    </citation>
    <scope>NUCLEOTIDE SEQUENCE [LARGE SCALE GENOMIC DNA]</scope>
    <source>
        <strain evidence="8">Liverpool</strain>
    </source>
</reference>
<dbReference type="GO" id="GO:0016887">
    <property type="term" value="F:ATP hydrolysis activity"/>
    <property type="evidence" value="ECO:0007669"/>
    <property type="project" value="InterPro"/>
</dbReference>
<sequence>MLHVHHRQALTSEGTLFLFAPKAVHGPSGSGRSSLCRTAGSLLSKTTGLFVLMVRCKLLAAEAVRFPIIKDLLVTIGMACTLHAPALLILDDLLLWSESKFSGTCYDYNYNATIDVKQKRSQRAASRIWTNLTLQNVGGLDKVKEDLIDMLKMETTYGLVLRRAGVSIHRGVLLIGPPGCGKTLVAKAVVGDQEMRCLEVKGPELLSKYIGSSEAAVRKVFTKAQQARPCIVLFDEIDALATRRGGDSSGVTDRVVNQLLCYLDGIEDRQDVYVIATTSRPDLVDPALLRTGRLEKVCYCGLPTTTTQRLEILKVCTNTTTLVDGVSLESLEQAMPWEFSAADIHAAVKSAQLLAVHELLGTTLRPPASIDGMQEALRTSNREERKKDEISNGAEMRVELLTEESESPASFEGRQVALQQDPSSRRVFVSQRHLLAAIAATKPSMTPGEIRRYHRLYAPFLAPSYIEDIRAFESKLSESTTHCYSSFPTTTADKRPSPSSGEAGQSTLASRSVRHPLGTRAFTRRTLSLPSHTRSTPAISMSASVLRSCSVDLTRSNSTGSFSRWSSTRTSGSCLPLLSAGTVELVPPCDSATIEAKVSSQGPSDVLFEAVADWGPGNTASLTHRYLEKSSRDRRSGNMAERHLNNARVGNVSARLPQSLVEKHRCENMSSRSEISSSSPKSEDSQNGDSRSQQRLRTASRAGCADTAALMRKSGTPALRSTCGPYVKIVHGQPVETREYRCHSTEVPPARRKKNQRKRRHQCHSAGLPRVALA</sequence>
<feature type="region of interest" description="Disordered" evidence="4">
    <location>
        <begin position="739"/>
        <end position="774"/>
    </location>
</feature>
<organism evidence="6 8">
    <name type="scientific">Neospora caninum (strain Liverpool)</name>
    <dbReference type="NCBI Taxonomy" id="572307"/>
    <lineage>
        <taxon>Eukaryota</taxon>
        <taxon>Sar</taxon>
        <taxon>Alveolata</taxon>
        <taxon>Apicomplexa</taxon>
        <taxon>Conoidasida</taxon>
        <taxon>Coccidia</taxon>
        <taxon>Eucoccidiorida</taxon>
        <taxon>Eimeriorina</taxon>
        <taxon>Sarcocystidae</taxon>
        <taxon>Neospora</taxon>
    </lineage>
</organism>
<evidence type="ECO:0000313" key="6">
    <source>
        <dbReference type="EMBL" id="CBZ54915.1"/>
    </source>
</evidence>
<evidence type="ECO:0000313" key="8">
    <source>
        <dbReference type="Proteomes" id="UP000007494"/>
    </source>
</evidence>
<dbReference type="FunFam" id="3.40.50.300:FF:001025">
    <property type="entry name" value="ATPase family, AAA domain-containing 2B"/>
    <property type="match status" value="1"/>
</dbReference>
<dbReference type="PANTHER" id="PTHR23077:SF12">
    <property type="entry name" value="PEROXISOMAL ATPASE PEX1"/>
    <property type="match status" value="1"/>
</dbReference>
<dbReference type="Gene3D" id="3.40.50.300">
    <property type="entry name" value="P-loop containing nucleotide triphosphate hydrolases"/>
    <property type="match status" value="1"/>
</dbReference>
<dbReference type="InterPro" id="IPR003959">
    <property type="entry name" value="ATPase_AAA_core"/>
</dbReference>
<evidence type="ECO:0000256" key="1">
    <source>
        <dbReference type="ARBA" id="ARBA00022741"/>
    </source>
</evidence>
<dbReference type="SMART" id="SM00382">
    <property type="entry name" value="AAA"/>
    <property type="match status" value="2"/>
</dbReference>
<evidence type="ECO:0000256" key="3">
    <source>
        <dbReference type="ARBA" id="ARBA00023054"/>
    </source>
</evidence>
<keyword evidence="1" id="KW-0547">Nucleotide-binding</keyword>
<dbReference type="InParanoid" id="F0VMG9"/>
<dbReference type="RefSeq" id="XP_003884943.1">
    <property type="nucleotide sequence ID" value="XM_003884894.1"/>
</dbReference>
<evidence type="ECO:0000259" key="5">
    <source>
        <dbReference type="SMART" id="SM00382"/>
    </source>
</evidence>
<evidence type="ECO:0000256" key="4">
    <source>
        <dbReference type="SAM" id="MobiDB-lite"/>
    </source>
</evidence>
<dbReference type="EMBL" id="FR823392">
    <property type="protein sequence ID" value="CBZ54915.1"/>
    <property type="molecule type" value="Genomic_DNA"/>
</dbReference>
<feature type="compositionally biased region" description="Polar residues" evidence="4">
    <location>
        <begin position="482"/>
        <end position="510"/>
    </location>
</feature>
<feature type="domain" description="AAA+ ATPase" evidence="5">
    <location>
        <begin position="168"/>
        <end position="304"/>
    </location>
</feature>
<dbReference type="eggNOG" id="KOG0735">
    <property type="taxonomic scope" value="Eukaryota"/>
</dbReference>
<dbReference type="InterPro" id="IPR050168">
    <property type="entry name" value="AAA_ATPase_domain"/>
</dbReference>
<dbReference type="Gene3D" id="1.10.8.60">
    <property type="match status" value="1"/>
</dbReference>
<dbReference type="GO" id="GO:0005778">
    <property type="term" value="C:peroxisomal membrane"/>
    <property type="evidence" value="ECO:0007669"/>
    <property type="project" value="TreeGrafter"/>
</dbReference>
<dbReference type="GO" id="GO:0005524">
    <property type="term" value="F:ATP binding"/>
    <property type="evidence" value="ECO:0007669"/>
    <property type="project" value="UniProtKB-KW"/>
</dbReference>
<feature type="region of interest" description="Disordered" evidence="4">
    <location>
        <begin position="642"/>
        <end position="703"/>
    </location>
</feature>
<reference evidence="6" key="1">
    <citation type="submission" date="2011-02" db="EMBL/GenBank/DDBJ databases">
        <authorList>
            <person name="Aslett M."/>
        </authorList>
    </citation>
    <scope>NUCLEOTIDE SEQUENCE</scope>
    <source>
        <strain evidence="6">Liverpool</strain>
    </source>
</reference>
<reference evidence="6" key="2">
    <citation type="submission" date="2011-03" db="EMBL/GenBank/DDBJ databases">
        <title>Comparative genomics and transcriptomics of Neospora caninum and Toxoplasma gondii.</title>
        <authorList>
            <person name="Reid A.J."/>
            <person name="Sohal A."/>
            <person name="Harris D."/>
            <person name="Quail M."/>
            <person name="Sanders M."/>
            <person name="Berriman M."/>
            <person name="Wastling J.M."/>
            <person name="Pain A."/>
        </authorList>
    </citation>
    <scope>NUCLEOTIDE SEQUENCE</scope>
    <source>
        <strain evidence="6">Liverpool</strain>
    </source>
</reference>
<feature type="compositionally biased region" description="Polar residues" evidence="4">
    <location>
        <begin position="687"/>
        <end position="697"/>
    </location>
</feature>
<keyword evidence="8" id="KW-1185">Reference proteome</keyword>
<dbReference type="InterPro" id="IPR003960">
    <property type="entry name" value="ATPase_AAA_CS"/>
</dbReference>
<dbReference type="GeneID" id="13446621"/>
<dbReference type="GO" id="GO:0005829">
    <property type="term" value="C:cytosol"/>
    <property type="evidence" value="ECO:0007669"/>
    <property type="project" value="TreeGrafter"/>
</dbReference>
<evidence type="ECO:0000313" key="7">
    <source>
        <dbReference type="EMBL" id="CEL69636.1"/>
    </source>
</evidence>
<dbReference type="InterPro" id="IPR003593">
    <property type="entry name" value="AAA+_ATPase"/>
</dbReference>
<reference evidence="7" key="4">
    <citation type="journal article" date="2015" name="PLoS ONE">
        <title>Comprehensive Evaluation of Toxoplasma gondii VEG and Neospora caninum LIV Genomes with Tachyzoite Stage Transcriptome and Proteome Defines Novel Transcript Features.</title>
        <authorList>
            <person name="Ramaprasad A."/>
            <person name="Mourier T."/>
            <person name="Naeem R."/>
            <person name="Malas T.B."/>
            <person name="Moussa E."/>
            <person name="Panigrahi A."/>
            <person name="Vermont S.J."/>
            <person name="Otto T.D."/>
            <person name="Wastling J."/>
            <person name="Pain A."/>
        </authorList>
    </citation>
    <scope>NUCLEOTIDE SEQUENCE</scope>
    <source>
        <strain evidence="7">Liverpool</strain>
    </source>
</reference>
<feature type="compositionally biased region" description="Basic residues" evidence="4">
    <location>
        <begin position="750"/>
        <end position="763"/>
    </location>
</feature>
<accession>F0VMG9</accession>
<dbReference type="VEuPathDB" id="ToxoDB:NCLIV_053410"/>
<keyword evidence="2" id="KW-0067">ATP-binding</keyword>
<gene>
    <name evidence="7" type="ORF">BN1204_053410</name>
    <name evidence="6" type="ORF">NCLIV_053410</name>
</gene>
<feature type="domain" description="AAA+ ATPase" evidence="5">
    <location>
        <begin position="18"/>
        <end position="140"/>
    </location>
</feature>
<dbReference type="Pfam" id="PF00004">
    <property type="entry name" value="AAA"/>
    <property type="match status" value="1"/>
</dbReference>
<dbReference type="EMBL" id="LN714486">
    <property type="protein sequence ID" value="CEL69636.1"/>
    <property type="molecule type" value="Genomic_DNA"/>
</dbReference>
<feature type="region of interest" description="Disordered" evidence="4">
    <location>
        <begin position="482"/>
        <end position="512"/>
    </location>
</feature>
<protein>
    <submittedName>
        <fullName evidence="7">Peroxisome biogenesis factor 1, putative</fullName>
    </submittedName>
    <submittedName>
        <fullName evidence="6">Putative peroxisome biogenesis factor 1</fullName>
    </submittedName>
</protein>
<dbReference type="OrthoDB" id="345979at2759"/>
<name>F0VMG9_NEOCL</name>
<dbReference type="PANTHER" id="PTHR23077">
    <property type="entry name" value="AAA-FAMILY ATPASE"/>
    <property type="match status" value="1"/>
</dbReference>
<dbReference type="GO" id="GO:0016558">
    <property type="term" value="P:protein import into peroxisome matrix"/>
    <property type="evidence" value="ECO:0007669"/>
    <property type="project" value="TreeGrafter"/>
</dbReference>
<feature type="compositionally biased region" description="Low complexity" evidence="4">
    <location>
        <begin position="668"/>
        <end position="680"/>
    </location>
</feature>
<evidence type="ECO:0000256" key="2">
    <source>
        <dbReference type="ARBA" id="ARBA00022840"/>
    </source>
</evidence>
<keyword evidence="3" id="KW-0175">Coiled coil</keyword>
<dbReference type="AlphaFoldDB" id="F0VMG9"/>
<proteinExistence type="predicted"/>
<dbReference type="PROSITE" id="PS00674">
    <property type="entry name" value="AAA"/>
    <property type="match status" value="1"/>
</dbReference>
<dbReference type="InterPro" id="IPR027417">
    <property type="entry name" value="P-loop_NTPase"/>
</dbReference>